<evidence type="ECO:0000313" key="2">
    <source>
        <dbReference type="EMBL" id="PIL33111.1"/>
    </source>
</evidence>
<protein>
    <submittedName>
        <fullName evidence="2">Uncharacterized protein</fullName>
    </submittedName>
</protein>
<dbReference type="EMBL" id="AYKW01000008">
    <property type="protein sequence ID" value="PIL33111.1"/>
    <property type="molecule type" value="Genomic_DNA"/>
</dbReference>
<name>A0A2G8SH88_9APHY</name>
<reference evidence="2 3" key="1">
    <citation type="journal article" date="2015" name="Sci. Rep.">
        <title>Chromosome-level genome map provides insights into diverse defense mechanisms in the medicinal fungus Ganoderma sinense.</title>
        <authorList>
            <person name="Zhu Y."/>
            <person name="Xu J."/>
            <person name="Sun C."/>
            <person name="Zhou S."/>
            <person name="Xu H."/>
            <person name="Nelson D.R."/>
            <person name="Qian J."/>
            <person name="Song J."/>
            <person name="Luo H."/>
            <person name="Xiang L."/>
            <person name="Li Y."/>
            <person name="Xu Z."/>
            <person name="Ji A."/>
            <person name="Wang L."/>
            <person name="Lu S."/>
            <person name="Hayward A."/>
            <person name="Sun W."/>
            <person name="Li X."/>
            <person name="Schwartz D.C."/>
            <person name="Wang Y."/>
            <person name="Chen S."/>
        </authorList>
    </citation>
    <scope>NUCLEOTIDE SEQUENCE [LARGE SCALE GENOMIC DNA]</scope>
    <source>
        <strain evidence="2 3">ZZ0214-1</strain>
    </source>
</reference>
<organism evidence="2 3">
    <name type="scientific">Ganoderma sinense ZZ0214-1</name>
    <dbReference type="NCBI Taxonomy" id="1077348"/>
    <lineage>
        <taxon>Eukaryota</taxon>
        <taxon>Fungi</taxon>
        <taxon>Dikarya</taxon>
        <taxon>Basidiomycota</taxon>
        <taxon>Agaricomycotina</taxon>
        <taxon>Agaricomycetes</taxon>
        <taxon>Polyporales</taxon>
        <taxon>Polyporaceae</taxon>
        <taxon>Ganoderma</taxon>
    </lineage>
</organism>
<accession>A0A2G8SH88</accession>
<evidence type="ECO:0000313" key="3">
    <source>
        <dbReference type="Proteomes" id="UP000230002"/>
    </source>
</evidence>
<comment type="caution">
    <text evidence="2">The sequence shown here is derived from an EMBL/GenBank/DDBJ whole genome shotgun (WGS) entry which is preliminary data.</text>
</comment>
<evidence type="ECO:0000256" key="1">
    <source>
        <dbReference type="SAM" id="MobiDB-lite"/>
    </source>
</evidence>
<sequence length="118" mass="12955">MLSTPSSTPSIPSSTPSIPSSTPSTPTHPALDADFLNLCHLNLLVLDDSISTCELDMHLDLLDRVLNLRHLDLPDLFNLDDDLLDRVLLYLINPGLDLYDRPATSLSCSLPRPCPTSF</sequence>
<keyword evidence="3" id="KW-1185">Reference proteome</keyword>
<proteinExistence type="predicted"/>
<dbReference type="Proteomes" id="UP000230002">
    <property type="component" value="Unassembled WGS sequence"/>
</dbReference>
<gene>
    <name evidence="2" type="ORF">GSI_04560</name>
</gene>
<feature type="region of interest" description="Disordered" evidence="1">
    <location>
        <begin position="1"/>
        <end position="26"/>
    </location>
</feature>
<dbReference type="AlphaFoldDB" id="A0A2G8SH88"/>